<reference evidence="2" key="1">
    <citation type="submission" date="2020-07" db="EMBL/GenBank/DDBJ databases">
        <title>Genome sequence and genetic diversity analysis of an under-domesticated orphan crop, white fonio (Digitaria exilis).</title>
        <authorList>
            <person name="Bennetzen J.L."/>
            <person name="Chen S."/>
            <person name="Ma X."/>
            <person name="Wang X."/>
            <person name="Yssel A.E.J."/>
            <person name="Chaluvadi S.R."/>
            <person name="Johnson M."/>
            <person name="Gangashetty P."/>
            <person name="Hamidou F."/>
            <person name="Sanogo M.D."/>
            <person name="Zwaenepoel A."/>
            <person name="Wallace J."/>
            <person name="Van De Peer Y."/>
            <person name="Van Deynze A."/>
        </authorList>
    </citation>
    <scope>NUCLEOTIDE SEQUENCE</scope>
    <source>
        <tissue evidence="2">Leaves</tissue>
    </source>
</reference>
<evidence type="ECO:0000256" key="1">
    <source>
        <dbReference type="SAM" id="Phobius"/>
    </source>
</evidence>
<keyword evidence="3" id="KW-1185">Reference proteome</keyword>
<dbReference type="Proteomes" id="UP000636709">
    <property type="component" value="Unassembled WGS sequence"/>
</dbReference>
<keyword evidence="1" id="KW-0812">Transmembrane</keyword>
<protein>
    <submittedName>
        <fullName evidence="2">Uncharacterized protein</fullName>
    </submittedName>
</protein>
<organism evidence="2 3">
    <name type="scientific">Digitaria exilis</name>
    <dbReference type="NCBI Taxonomy" id="1010633"/>
    <lineage>
        <taxon>Eukaryota</taxon>
        <taxon>Viridiplantae</taxon>
        <taxon>Streptophyta</taxon>
        <taxon>Embryophyta</taxon>
        <taxon>Tracheophyta</taxon>
        <taxon>Spermatophyta</taxon>
        <taxon>Magnoliopsida</taxon>
        <taxon>Liliopsida</taxon>
        <taxon>Poales</taxon>
        <taxon>Poaceae</taxon>
        <taxon>PACMAD clade</taxon>
        <taxon>Panicoideae</taxon>
        <taxon>Panicodae</taxon>
        <taxon>Paniceae</taxon>
        <taxon>Anthephorinae</taxon>
        <taxon>Digitaria</taxon>
    </lineage>
</organism>
<dbReference type="AlphaFoldDB" id="A0A835FRN1"/>
<name>A0A835FRN1_9POAL</name>
<evidence type="ECO:0000313" key="2">
    <source>
        <dbReference type="EMBL" id="KAF8772741.1"/>
    </source>
</evidence>
<keyword evidence="1" id="KW-1133">Transmembrane helix</keyword>
<accession>A0A835FRN1</accession>
<evidence type="ECO:0000313" key="3">
    <source>
        <dbReference type="Proteomes" id="UP000636709"/>
    </source>
</evidence>
<comment type="caution">
    <text evidence="2">The sequence shown here is derived from an EMBL/GenBank/DDBJ whole genome shotgun (WGS) entry which is preliminary data.</text>
</comment>
<keyword evidence="1" id="KW-0472">Membrane</keyword>
<gene>
    <name evidence="2" type="ORF">HU200_005432</name>
</gene>
<feature type="transmembrane region" description="Helical" evidence="1">
    <location>
        <begin position="47"/>
        <end position="73"/>
    </location>
</feature>
<proteinExistence type="predicted"/>
<dbReference type="OrthoDB" id="691688at2759"/>
<sequence>MWHIWKARNTVIFEYNLLSSSEVLRRVVDDMDSWSCRYRKQADHWNVWRTFVASCFDYLVTLPCFALCFNLMYSVPGMPGF</sequence>
<dbReference type="EMBL" id="JACEFO010000368">
    <property type="protein sequence ID" value="KAF8772741.1"/>
    <property type="molecule type" value="Genomic_DNA"/>
</dbReference>